<feature type="region of interest" description="Disordered" evidence="21">
    <location>
        <begin position="815"/>
        <end position="843"/>
    </location>
</feature>
<comment type="function">
    <text evidence="17">Microtubule plus-end tracking protein that promotes the stabilization of dynamic microtubules. Involved in the nucleation of noncentrosomal microtubules originating from the trans-Golgi network (TGN). Required for the polarization of the cytoplasmic microtubule arrays in migrating cells towards the leading edge of the cell. May act at the cell cortex to enhance the frequency of rescue of depolymerizing microtubules by attaching their plus-ends to cortical platforms composed of ERC1 and PHLDB2. This cortical microtubule stabilizing activity is regulated at least in part by phosphatidylinositol 3-kinase signaling. Also performs a similar stabilizing function at the kinetochore which is essential for the bipolar alignment of chromosomes on the mitotic spindle.</text>
</comment>
<evidence type="ECO:0000256" key="10">
    <source>
        <dbReference type="ARBA" id="ARBA00022737"/>
    </source>
</evidence>
<feature type="compositionally biased region" description="Basic and acidic residues" evidence="21">
    <location>
        <begin position="1170"/>
        <end position="1187"/>
    </location>
</feature>
<dbReference type="GO" id="GO:0005794">
    <property type="term" value="C:Golgi apparatus"/>
    <property type="evidence" value="ECO:0007669"/>
    <property type="project" value="UniProtKB-SubCell"/>
</dbReference>
<dbReference type="CTD" id="23122"/>
<dbReference type="PANTHER" id="PTHR21567:SF30">
    <property type="entry name" value="CLIP-ASSOCIATING PROTEIN 2"/>
    <property type="match status" value="1"/>
</dbReference>
<dbReference type="GO" id="GO:0030010">
    <property type="term" value="P:establishment of cell polarity"/>
    <property type="evidence" value="ECO:0007669"/>
    <property type="project" value="UniProtKB-ARBA"/>
</dbReference>
<dbReference type="FunFam" id="1.25.10.10:FF:000005">
    <property type="entry name" value="CLIP-associating protein 1 isoform 2"/>
    <property type="match status" value="1"/>
</dbReference>
<keyword evidence="13" id="KW-0333">Golgi apparatus</keyword>
<feature type="region of interest" description="Disordered" evidence="21">
    <location>
        <begin position="652"/>
        <end position="686"/>
    </location>
</feature>
<feature type="region of interest" description="Disordered" evidence="21">
    <location>
        <begin position="245"/>
        <end position="294"/>
    </location>
</feature>
<keyword evidence="15" id="KW-0131">Cell cycle</keyword>
<feature type="compositionally biased region" description="Low complexity" evidence="21">
    <location>
        <begin position="549"/>
        <end position="567"/>
    </location>
</feature>
<dbReference type="GO" id="GO:0090307">
    <property type="term" value="P:mitotic spindle assembly"/>
    <property type="evidence" value="ECO:0007669"/>
    <property type="project" value="TreeGrafter"/>
</dbReference>
<dbReference type="PANTHER" id="PTHR21567">
    <property type="entry name" value="CLASP"/>
    <property type="match status" value="1"/>
</dbReference>
<feature type="repeat" description="HEAT" evidence="20">
    <location>
        <begin position="168"/>
        <end position="206"/>
    </location>
</feature>
<dbReference type="GO" id="GO:0005876">
    <property type="term" value="C:spindle microtubule"/>
    <property type="evidence" value="ECO:0007669"/>
    <property type="project" value="TreeGrafter"/>
</dbReference>
<dbReference type="InterPro" id="IPR011989">
    <property type="entry name" value="ARM-like"/>
</dbReference>
<evidence type="ECO:0000256" key="5">
    <source>
        <dbReference type="ARBA" id="ARBA00009549"/>
    </source>
</evidence>
<proteinExistence type="inferred from homology"/>
<evidence type="ECO:0000256" key="7">
    <source>
        <dbReference type="ARBA" id="ARBA00022490"/>
    </source>
</evidence>
<dbReference type="SMART" id="SM01349">
    <property type="entry name" value="TOG"/>
    <property type="match status" value="3"/>
</dbReference>
<accession>A0A8M1GBC5</accession>
<keyword evidence="9" id="KW-0493">Microtubule</keyword>
<reference evidence="24" key="1">
    <citation type="submission" date="2025-08" db="UniProtKB">
        <authorList>
            <consortium name="RefSeq"/>
        </authorList>
    </citation>
    <scope>IDENTIFICATION</scope>
    <source>
        <tissue evidence="24">Whole blood</tissue>
    </source>
</reference>
<dbReference type="FunFam" id="1.25.10.10:FF:000031">
    <property type="entry name" value="CLIP-associating protein 1 isoform 2"/>
    <property type="match status" value="1"/>
</dbReference>
<evidence type="ECO:0000259" key="22">
    <source>
        <dbReference type="SMART" id="SM01349"/>
    </source>
</evidence>
<keyword evidence="6" id="KW-0158">Chromosome</keyword>
<dbReference type="GO" id="GO:0007026">
    <property type="term" value="P:negative regulation of microtubule depolymerization"/>
    <property type="evidence" value="ECO:0007669"/>
    <property type="project" value="UniProtKB-ARBA"/>
</dbReference>
<feature type="compositionally biased region" description="Gly residues" evidence="21">
    <location>
        <begin position="280"/>
        <end position="294"/>
    </location>
</feature>
<evidence type="ECO:0000256" key="13">
    <source>
        <dbReference type="ARBA" id="ARBA00023034"/>
    </source>
</evidence>
<dbReference type="Gene3D" id="1.25.10.10">
    <property type="entry name" value="Leucine-rich Repeat Variant"/>
    <property type="match status" value="4"/>
</dbReference>
<dbReference type="GO" id="GO:0072686">
    <property type="term" value="C:mitotic spindle"/>
    <property type="evidence" value="ECO:0007669"/>
    <property type="project" value="TreeGrafter"/>
</dbReference>
<keyword evidence="11" id="KW-0498">Mitosis</keyword>
<dbReference type="Pfam" id="PF21041">
    <property type="entry name" value="XMAP215_CLASP_TOG"/>
    <property type="match status" value="1"/>
</dbReference>
<evidence type="ECO:0000256" key="17">
    <source>
        <dbReference type="ARBA" id="ARBA00055763"/>
    </source>
</evidence>
<comment type="similarity">
    <text evidence="5">Belongs to the CLASP family.</text>
</comment>
<feature type="region of interest" description="Disordered" evidence="21">
    <location>
        <begin position="705"/>
        <end position="780"/>
    </location>
</feature>
<evidence type="ECO:0000256" key="21">
    <source>
        <dbReference type="SAM" id="MobiDB-lite"/>
    </source>
</evidence>
<evidence type="ECO:0000256" key="20">
    <source>
        <dbReference type="PROSITE-ProRule" id="PRU00103"/>
    </source>
</evidence>
<dbReference type="FunFam" id="1.25.10.10:FF:000006">
    <property type="entry name" value="CLIP-associating protein 1 isoform 2"/>
    <property type="match status" value="1"/>
</dbReference>
<sequence length="1509" mass="165445">MEPRSMEYFSAQVQQKDVGSRLQVGQELLLYLATPGAIPDLEEDLGRLGKTVDALTGWVGSSNYRVSLMGLEILSAFVDRLSTRFKSYVVMVIVALIDRMGDAKDKVRDEAQTLILKLMDQVAPPMYIWEQLASGFKHKNFRSREGVCLCLIETLNIFGAQPLVLSKLVPHLCILFGDSNSQVRDAAVLAIVEIYRHVGERVRVDLCKRGIPPARLEMIFAKFDEVQNSGGMILSVCKDKSFDDEESVDGNRPSSTASAFKVPAPKTSGNPVNSARKPGSAGGPKVGGASKEGGAGAVDEDDFIKAFTDVPSVQIYSSRELEETLNKIREILSDDKHDWDQRANALKKIRSLLVAGAAQYDCFFQHLRLLDGALKLSAKDLRSQVVREACITVAHLSTVLGNKFDHGAEAIVPTLFNLVPNSAKVMATSGCAAIRFIIRHTHVPRLIPLITSNCTSKSVPVRRRSFEFLDLLLQEWQTHSLERHAAVLVETIKKGIHDADAEARVEARKTYMGLRNHFPGEAETLYNSLEPSYQKSLQTYLKSSGSVASLPQSDRSSSSSQESLNRPFSSKWSTANPSAVAGRVSAGSSKASSLPGSLQRSRSDIDVNAAAGAKAHHAAGQSVRSGRLGAGALNPGSYASLGRVRAKLSAPLAGMGNAKTDSRGRSRTKMVSQSQPGSRSGSPGRVLTTTALSTVSSGVQRVLVNSASAPKRSKIPRSQGCSREASPSRLSVARSSRIPRPSVSQGCSREASRESSRDTSPVRSFQPLGPGYGISQSSRLSSSVSAMRVLNTGSDVEEAVADALKKPARRRYESYGMHSDDDANSDASSACSERSYSSRNGSIPTYMRQTEDVAEVLNRCASSNWSERKEGLLGLQNLLKNQRTLSRVELKRLCEIFTRMFADPHGKRVFSMFLETLVDFIQVHKDDLQDWLFVLLTQLLKKMGADLLGSVQAKVQKALDVTRESFPNDLQFNILMRFTVDQTQTPSLKTVKPALRDQLHSFWSSKVKVAILKYIETLAKQMDPGDFINSSETRLAVSRVITWTTEPKSSDVRKAAQLVLISLFELNTPEFTMLLGALPKTFQDGATKLLHNHLRNTGNGTQGPMGSPLTRPTPRSPANWSSPLTSPTNTSQNTLSPSAFDYDTENMNSEDIYSSLRGVTEAIQNFSFRSQEDMNEPLKRDSKKDDSDSMCGGPGMPDPRAGGDATDSSQTALDNKASLLHSMPAHSSPRARDYNPYNYSDSLSPFNKSALKEAMFDDDADQFPDDLSLDHSDLVAELLKELSNHNERVEERKIALYELMKLTQEESFGVWDEHFKTILLLLLETLGDKEPTIRALALKVLREILRHQPARFKNYAELTVMKTLEAHKDPHKEVVRSAEEAASVLATSISPEQCIKVLCPIIQTADYPINLAAIKMQTKVIERVSKETLNLLLPEIMPGLIQGYDNSESSVRKACVFCLVAVHAVIGDELKPHLSQLTGSKMKLLNLYIKRAQTGSGGADPTTDVSGQS</sequence>
<dbReference type="RefSeq" id="XP_040492948.1">
    <property type="nucleotide sequence ID" value="XM_040637014.1"/>
</dbReference>
<dbReference type="InterPro" id="IPR057546">
    <property type="entry name" value="HEAT_GCN1"/>
</dbReference>
<dbReference type="GO" id="GO:0005881">
    <property type="term" value="C:cytoplasmic microtubule"/>
    <property type="evidence" value="ECO:0007669"/>
    <property type="project" value="TreeGrafter"/>
</dbReference>
<evidence type="ECO:0000256" key="8">
    <source>
        <dbReference type="ARBA" id="ARBA00022618"/>
    </source>
</evidence>
<feature type="domain" description="TOG" evidence="22">
    <location>
        <begin position="7"/>
        <end position="232"/>
    </location>
</feature>
<keyword evidence="12" id="KW-0995">Kinetochore</keyword>
<evidence type="ECO:0000256" key="6">
    <source>
        <dbReference type="ARBA" id="ARBA00022454"/>
    </source>
</evidence>
<dbReference type="GO" id="GO:0045180">
    <property type="term" value="C:basal cortex"/>
    <property type="evidence" value="ECO:0007669"/>
    <property type="project" value="TreeGrafter"/>
</dbReference>
<dbReference type="InterPro" id="IPR016024">
    <property type="entry name" value="ARM-type_fold"/>
</dbReference>
<feature type="compositionally biased region" description="Low complexity" evidence="21">
    <location>
        <begin position="577"/>
        <end position="598"/>
    </location>
</feature>
<dbReference type="Proteomes" id="UP000261680">
    <property type="component" value="Unplaced"/>
</dbReference>
<dbReference type="GeneID" id="103681092"/>
<dbReference type="Pfam" id="PF12348">
    <property type="entry name" value="CLASP_N"/>
    <property type="match status" value="1"/>
</dbReference>
<evidence type="ECO:0000256" key="11">
    <source>
        <dbReference type="ARBA" id="ARBA00022776"/>
    </source>
</evidence>
<evidence type="ECO:0000256" key="1">
    <source>
        <dbReference type="ARBA" id="ARBA00004186"/>
    </source>
</evidence>
<evidence type="ECO:0000313" key="24">
    <source>
        <dbReference type="RefSeq" id="XP_040492948.1"/>
    </source>
</evidence>
<dbReference type="GO" id="GO:0005813">
    <property type="term" value="C:centrosome"/>
    <property type="evidence" value="ECO:0007669"/>
    <property type="project" value="UniProtKB-SubCell"/>
</dbReference>
<evidence type="ECO:0000313" key="23">
    <source>
        <dbReference type="Proteomes" id="UP000261680"/>
    </source>
</evidence>
<dbReference type="GO" id="GO:0051301">
    <property type="term" value="P:cell division"/>
    <property type="evidence" value="ECO:0007669"/>
    <property type="project" value="UniProtKB-KW"/>
</dbReference>
<dbReference type="SUPFAM" id="SSF48371">
    <property type="entry name" value="ARM repeat"/>
    <property type="match status" value="2"/>
</dbReference>
<feature type="compositionally biased region" description="Low complexity" evidence="21">
    <location>
        <begin position="825"/>
        <end position="839"/>
    </location>
</feature>
<organism evidence="23 24">
    <name type="scientific">Ursus maritimus</name>
    <name type="common">Polar bear</name>
    <name type="synonym">Thalarctos maritimus</name>
    <dbReference type="NCBI Taxonomy" id="29073"/>
    <lineage>
        <taxon>Eukaryota</taxon>
        <taxon>Metazoa</taxon>
        <taxon>Chordata</taxon>
        <taxon>Craniata</taxon>
        <taxon>Vertebrata</taxon>
        <taxon>Euteleostomi</taxon>
        <taxon>Mammalia</taxon>
        <taxon>Eutheria</taxon>
        <taxon>Laurasiatheria</taxon>
        <taxon>Carnivora</taxon>
        <taxon>Caniformia</taxon>
        <taxon>Ursidae</taxon>
        <taxon>Ursus</taxon>
    </lineage>
</organism>
<keyword evidence="8" id="KW-0132">Cell division</keyword>
<feature type="compositionally biased region" description="Polar residues" evidence="21">
    <location>
        <begin position="1116"/>
        <end position="1137"/>
    </location>
</feature>
<keyword evidence="14" id="KW-0206">Cytoskeleton</keyword>
<dbReference type="InterPro" id="IPR024395">
    <property type="entry name" value="CLASP_N_dom"/>
</dbReference>
<evidence type="ECO:0000256" key="14">
    <source>
        <dbReference type="ARBA" id="ARBA00023212"/>
    </source>
</evidence>
<evidence type="ECO:0000256" key="15">
    <source>
        <dbReference type="ARBA" id="ARBA00023306"/>
    </source>
</evidence>
<evidence type="ECO:0000256" key="16">
    <source>
        <dbReference type="ARBA" id="ARBA00023328"/>
    </source>
</evidence>
<keyword evidence="10" id="KW-0677">Repeat</keyword>
<evidence type="ECO:0000256" key="2">
    <source>
        <dbReference type="ARBA" id="ARBA00004300"/>
    </source>
</evidence>
<feature type="compositionally biased region" description="Polar residues" evidence="21">
    <location>
        <begin position="1095"/>
        <end position="1104"/>
    </location>
</feature>
<dbReference type="FunFam" id="1.25.10.10:FF:000001">
    <property type="entry name" value="CLIP-associating protein 1 isoform 2"/>
    <property type="match status" value="1"/>
</dbReference>
<feature type="region of interest" description="Disordered" evidence="21">
    <location>
        <begin position="1167"/>
        <end position="1210"/>
    </location>
</feature>
<feature type="region of interest" description="Disordered" evidence="21">
    <location>
        <begin position="547"/>
        <end position="601"/>
    </location>
</feature>
<evidence type="ECO:0000256" key="9">
    <source>
        <dbReference type="ARBA" id="ARBA00022701"/>
    </source>
</evidence>
<keyword evidence="7" id="KW-0963">Cytoplasm</keyword>
<evidence type="ECO:0000256" key="12">
    <source>
        <dbReference type="ARBA" id="ARBA00022838"/>
    </source>
</evidence>
<dbReference type="InterPro" id="IPR021133">
    <property type="entry name" value="HEAT_type_2"/>
</dbReference>
<dbReference type="Pfam" id="PF23271">
    <property type="entry name" value="HEAT_GCN1"/>
    <property type="match status" value="1"/>
</dbReference>
<evidence type="ECO:0000256" key="19">
    <source>
        <dbReference type="ARBA" id="ARBA00083433"/>
    </source>
</evidence>
<dbReference type="InterPro" id="IPR034085">
    <property type="entry name" value="TOG"/>
</dbReference>
<dbReference type="GO" id="GO:0040001">
    <property type="term" value="P:establishment of mitotic spindle localization"/>
    <property type="evidence" value="ECO:0007669"/>
    <property type="project" value="TreeGrafter"/>
</dbReference>
<comment type="subcellular location">
    <subcellularLocation>
        <location evidence="4">Chromosome</location>
        <location evidence="4">Centromere</location>
        <location evidence="4">Kinetochore</location>
    </subcellularLocation>
    <subcellularLocation>
        <location evidence="2">Cytoplasm</location>
        <location evidence="2">Cytoskeleton</location>
        <location evidence="2">Microtubule organizing center</location>
        <location evidence="2">Centrosome</location>
    </subcellularLocation>
    <subcellularLocation>
        <location evidence="1">Cytoplasm</location>
        <location evidence="1">Cytoskeleton</location>
        <location evidence="1">Spindle</location>
    </subcellularLocation>
    <subcellularLocation>
        <location evidence="3">Golgi apparatus</location>
        <location evidence="3">trans-Golgi network</location>
    </subcellularLocation>
</comment>
<dbReference type="InterPro" id="IPR048491">
    <property type="entry name" value="XMAP215_CLASP_TOG"/>
</dbReference>
<dbReference type="GO" id="GO:0000776">
    <property type="term" value="C:kinetochore"/>
    <property type="evidence" value="ECO:0007669"/>
    <property type="project" value="UniProtKB-KW"/>
</dbReference>
<gene>
    <name evidence="24" type="primary">CLASP2</name>
</gene>
<evidence type="ECO:0000256" key="4">
    <source>
        <dbReference type="ARBA" id="ARBA00004629"/>
    </source>
</evidence>
<protein>
    <recommendedName>
        <fullName evidence="18">CLIP-associating protein 1</fullName>
    </recommendedName>
    <alternativeName>
        <fullName evidence="19">Cytoplasmic linker-associated protein 1</fullName>
    </alternativeName>
</protein>
<keyword evidence="23" id="KW-1185">Reference proteome</keyword>
<keyword evidence="16" id="KW-0137">Centromere</keyword>
<feature type="region of interest" description="Disordered" evidence="21">
    <location>
        <begin position="1093"/>
        <end position="1143"/>
    </location>
</feature>
<evidence type="ECO:0000256" key="18">
    <source>
        <dbReference type="ARBA" id="ARBA00071710"/>
    </source>
</evidence>
<feature type="domain" description="TOG" evidence="22">
    <location>
        <begin position="1266"/>
        <end position="1502"/>
    </location>
</feature>
<dbReference type="GO" id="GO:0008017">
    <property type="term" value="F:microtubule binding"/>
    <property type="evidence" value="ECO:0007669"/>
    <property type="project" value="UniProtKB-ARBA"/>
</dbReference>
<dbReference type="PROSITE" id="PS50077">
    <property type="entry name" value="HEAT_REPEAT"/>
    <property type="match status" value="1"/>
</dbReference>
<feature type="domain" description="TOG" evidence="22">
    <location>
        <begin position="317"/>
        <end position="550"/>
    </location>
</feature>
<feature type="compositionally biased region" description="Low complexity" evidence="21">
    <location>
        <begin position="672"/>
        <end position="686"/>
    </location>
</feature>
<name>A0A8M1GBC5_URSMA</name>
<evidence type="ECO:0000256" key="3">
    <source>
        <dbReference type="ARBA" id="ARBA00004601"/>
    </source>
</evidence>